<dbReference type="PANTHER" id="PTHR22946">
    <property type="entry name" value="DIENELACTONE HYDROLASE DOMAIN-CONTAINING PROTEIN-RELATED"/>
    <property type="match status" value="1"/>
</dbReference>
<comment type="similarity">
    <text evidence="1">Belongs to the AB hydrolase superfamily.</text>
</comment>
<keyword evidence="3" id="KW-0472">Membrane</keyword>
<dbReference type="GO" id="GO:0052689">
    <property type="term" value="F:carboxylic ester hydrolase activity"/>
    <property type="evidence" value="ECO:0007669"/>
    <property type="project" value="UniProtKB-ARBA"/>
</dbReference>
<evidence type="ECO:0000313" key="5">
    <source>
        <dbReference type="EMBL" id="MDA0165969.1"/>
    </source>
</evidence>
<dbReference type="InterPro" id="IPR050261">
    <property type="entry name" value="FrsA_esterase"/>
</dbReference>
<feature type="domain" description="Xaa-Pro dipeptidyl-peptidase-like" evidence="4">
    <location>
        <begin position="200"/>
        <end position="331"/>
    </location>
</feature>
<organism evidence="5 6">
    <name type="scientific">Solirubrobacter ginsenosidimutans</name>
    <dbReference type="NCBI Taxonomy" id="490573"/>
    <lineage>
        <taxon>Bacteria</taxon>
        <taxon>Bacillati</taxon>
        <taxon>Actinomycetota</taxon>
        <taxon>Thermoleophilia</taxon>
        <taxon>Solirubrobacterales</taxon>
        <taxon>Solirubrobacteraceae</taxon>
        <taxon>Solirubrobacter</taxon>
    </lineage>
</organism>
<dbReference type="EMBL" id="JAPDOD010000055">
    <property type="protein sequence ID" value="MDA0165969.1"/>
    <property type="molecule type" value="Genomic_DNA"/>
</dbReference>
<comment type="caution">
    <text evidence="5">The sequence shown here is derived from an EMBL/GenBank/DDBJ whole genome shotgun (WGS) entry which is preliminary data.</text>
</comment>
<feature type="transmembrane region" description="Helical" evidence="3">
    <location>
        <begin position="124"/>
        <end position="146"/>
    </location>
</feature>
<gene>
    <name evidence="5" type="ORF">OM076_37235</name>
</gene>
<sequence length="404" mass="42391">MLVPRLFFLGVAVIALHVIDDSFLQPQAGTSASDHLVSGLVPLAFLAFAAWGFPRLRGGRQGALALVLGVLGLAAGGEAVHYAAGGDDFTGFASIGAGVLLLGVGASTLWRTRRKDGHRFVRRALLGAAGLVVFAFAVLPVGMSYITVHVARDAVPAPQLGAAHENVTLTTGDGLRLRGWYVPSRNGAAVIAFPGRKGPQPHTRMLVRHGYGVLLFDRRGEGASEGDPNSWGWGGGRDLQAAIAYLQHRPDVDRDRIGGIGLSVGGELMIEAAATTPGLKAVASEGAGIRSLREALETPGNAKWVPSVFKAVETLATATFSNHAPPPNLKTLVTKLAPRPLLLMYSGRGQGGEIELNPVFHRAAGPSSTLWQIPGAGHMGGIRAQPAEYERRVIAFFDANLKGV</sequence>
<dbReference type="SUPFAM" id="SSF53474">
    <property type="entry name" value="alpha/beta-Hydrolases"/>
    <property type="match status" value="1"/>
</dbReference>
<name>A0A9X3N050_9ACTN</name>
<reference evidence="5" key="1">
    <citation type="submission" date="2022-10" db="EMBL/GenBank/DDBJ databases">
        <title>The WGS of Solirubrobacter ginsenosidimutans DSM 21036.</title>
        <authorList>
            <person name="Jiang Z."/>
        </authorList>
    </citation>
    <scope>NUCLEOTIDE SEQUENCE</scope>
    <source>
        <strain evidence="5">DSM 21036</strain>
    </source>
</reference>
<dbReference type="RefSeq" id="WP_270045230.1">
    <property type="nucleotide sequence ID" value="NZ_JAPDOD010000055.1"/>
</dbReference>
<proteinExistence type="inferred from homology"/>
<accession>A0A9X3N050</accession>
<dbReference type="Gene3D" id="3.40.50.1820">
    <property type="entry name" value="alpha/beta hydrolase"/>
    <property type="match status" value="1"/>
</dbReference>
<dbReference type="InterPro" id="IPR000383">
    <property type="entry name" value="Xaa-Pro-like_dom"/>
</dbReference>
<keyword evidence="6" id="KW-1185">Reference proteome</keyword>
<dbReference type="Proteomes" id="UP001149140">
    <property type="component" value="Unassembled WGS sequence"/>
</dbReference>
<keyword evidence="2 5" id="KW-0378">Hydrolase</keyword>
<dbReference type="InterPro" id="IPR029058">
    <property type="entry name" value="AB_hydrolase_fold"/>
</dbReference>
<dbReference type="Pfam" id="PF02129">
    <property type="entry name" value="Peptidase_S15"/>
    <property type="match status" value="1"/>
</dbReference>
<feature type="transmembrane region" description="Helical" evidence="3">
    <location>
        <begin position="90"/>
        <end position="112"/>
    </location>
</feature>
<evidence type="ECO:0000256" key="2">
    <source>
        <dbReference type="ARBA" id="ARBA00022801"/>
    </source>
</evidence>
<evidence type="ECO:0000313" key="6">
    <source>
        <dbReference type="Proteomes" id="UP001149140"/>
    </source>
</evidence>
<evidence type="ECO:0000256" key="1">
    <source>
        <dbReference type="ARBA" id="ARBA00008645"/>
    </source>
</evidence>
<feature type="transmembrane region" description="Helical" evidence="3">
    <location>
        <begin position="36"/>
        <end position="53"/>
    </location>
</feature>
<evidence type="ECO:0000256" key="3">
    <source>
        <dbReference type="SAM" id="Phobius"/>
    </source>
</evidence>
<keyword evidence="3" id="KW-0812">Transmembrane</keyword>
<protein>
    <submittedName>
        <fullName evidence="5">Dienelactone hydrolase family protein</fullName>
    </submittedName>
</protein>
<feature type="transmembrane region" description="Helical" evidence="3">
    <location>
        <begin position="65"/>
        <end position="84"/>
    </location>
</feature>
<keyword evidence="3" id="KW-1133">Transmembrane helix</keyword>
<dbReference type="AlphaFoldDB" id="A0A9X3N050"/>
<evidence type="ECO:0000259" key="4">
    <source>
        <dbReference type="Pfam" id="PF02129"/>
    </source>
</evidence>
<dbReference type="PANTHER" id="PTHR22946:SF9">
    <property type="entry name" value="POLYKETIDE TRANSFERASE AF380"/>
    <property type="match status" value="1"/>
</dbReference>